<dbReference type="EC" id="3.2.1.51" evidence="2"/>
<sequence length="508" mass="57342">MILKSIISGVLPLCLSSLPVYVKGQNMVVISPQDTPSSIISKAANVVPSLRQYLWQRQELTAFIHFGMNTFTNKEWGDGKDSPSLFCPTEIDAEQWVKTLREAGFKSVILTCKHHDGFCLWPSAYTDYSVKSSPWKQGKGDVVREVSNACKKYGVGFGVYLSPWDRNSLLYGQGKAYNDYFIKQLEELLTQYGPVSEVWFDGANGEGPNGKKQKYDFVRWYKLIRKLQPQAVIAVMGPDVRWVGTETGRGRETEWSVVPKDNLDPTLIAKHSQQTELLPPEGDMVGDDIGSRSKILKAKVLAWYPAEIDVSIRPGWFYHKAEDNKVKSSKELTDIYFSSVGRNGVLLLNIPPNKEGRLSAEDVKSLKSFKANIDNIFKTNLLTKYIDKNRAKAFKALKPSIDGRYETSSVLADNEHKAKDKVLTYYLKSPITFNVCALQEDISKGQRVESFIVEARRVGGSWEKVAEGTTIGYKRLLRFNPVIAQEIRLVIKQARGKVYLSEFGLYME</sequence>
<dbReference type="InterPro" id="IPR057739">
    <property type="entry name" value="Glyco_hydro_29_N"/>
</dbReference>
<dbReference type="Pfam" id="PF01120">
    <property type="entry name" value="Alpha_L_fucos"/>
    <property type="match status" value="1"/>
</dbReference>
<reference evidence="7 8" key="1">
    <citation type="submission" date="2014-07" db="EMBL/GenBank/DDBJ databases">
        <authorList>
            <person name="McCorrison J."/>
            <person name="Sanka R."/>
            <person name="Torralba M."/>
            <person name="Gillis M."/>
            <person name="Haft D.H."/>
            <person name="Methe B."/>
            <person name="Sutton G."/>
            <person name="Nelson K.E."/>
        </authorList>
    </citation>
    <scope>NUCLEOTIDE SEQUENCE [LARGE SCALE GENOMIC DNA]</scope>
    <source>
        <strain evidence="7 8">DNF00058</strain>
    </source>
</reference>
<dbReference type="Gene3D" id="2.60.120.260">
    <property type="entry name" value="Galactose-binding domain-like"/>
    <property type="match status" value="1"/>
</dbReference>
<gene>
    <name evidence="7" type="ORF">HMPREF9302_01080</name>
</gene>
<dbReference type="FunFam" id="3.20.20.80:FF:000052">
    <property type="entry name" value="Putative alpha-L-fucosidase 1"/>
    <property type="match status" value="1"/>
</dbReference>
<dbReference type="GO" id="GO:0005764">
    <property type="term" value="C:lysosome"/>
    <property type="evidence" value="ECO:0007669"/>
    <property type="project" value="TreeGrafter"/>
</dbReference>
<dbReference type="Gene3D" id="3.20.20.80">
    <property type="entry name" value="Glycosidases"/>
    <property type="match status" value="1"/>
</dbReference>
<dbReference type="InterPro" id="IPR017853">
    <property type="entry name" value="GH"/>
</dbReference>
<name>A0A096D6G3_9BACT</name>
<organism evidence="7 8">
    <name type="scientific">Prevotella amnii DNF00058</name>
    <dbReference type="NCBI Taxonomy" id="1401066"/>
    <lineage>
        <taxon>Bacteria</taxon>
        <taxon>Pseudomonadati</taxon>
        <taxon>Bacteroidota</taxon>
        <taxon>Bacteroidia</taxon>
        <taxon>Bacteroidales</taxon>
        <taxon>Prevotellaceae</taxon>
        <taxon>Prevotella</taxon>
    </lineage>
</organism>
<dbReference type="GO" id="GO:0016139">
    <property type="term" value="P:glycoside catabolic process"/>
    <property type="evidence" value="ECO:0007669"/>
    <property type="project" value="TreeGrafter"/>
</dbReference>
<dbReference type="AlphaFoldDB" id="A0A096D6G3"/>
<keyword evidence="4" id="KW-0378">Hydrolase</keyword>
<keyword evidence="8" id="KW-1185">Reference proteome</keyword>
<comment type="similarity">
    <text evidence="1">Belongs to the glycosyl hydrolase 29 family.</text>
</comment>
<keyword evidence="3" id="KW-0732">Signal</keyword>
<evidence type="ECO:0000256" key="4">
    <source>
        <dbReference type="ARBA" id="ARBA00022801"/>
    </source>
</evidence>
<accession>A0A096D6G3</accession>
<comment type="caution">
    <text evidence="7">The sequence shown here is derived from an EMBL/GenBank/DDBJ whole genome shotgun (WGS) entry which is preliminary data.</text>
</comment>
<evidence type="ECO:0000259" key="6">
    <source>
        <dbReference type="Pfam" id="PF01120"/>
    </source>
</evidence>
<keyword evidence="5" id="KW-0326">Glycosidase</keyword>
<evidence type="ECO:0000313" key="7">
    <source>
        <dbReference type="EMBL" id="KGF53149.1"/>
    </source>
</evidence>
<dbReference type="SUPFAM" id="SSF49785">
    <property type="entry name" value="Galactose-binding domain-like"/>
    <property type="match status" value="1"/>
</dbReference>
<dbReference type="PANTHER" id="PTHR10030">
    <property type="entry name" value="ALPHA-L-FUCOSIDASE"/>
    <property type="match status" value="1"/>
</dbReference>
<dbReference type="GO" id="GO:0004560">
    <property type="term" value="F:alpha-L-fucosidase activity"/>
    <property type="evidence" value="ECO:0007669"/>
    <property type="project" value="InterPro"/>
</dbReference>
<dbReference type="SUPFAM" id="SSF51445">
    <property type="entry name" value="(Trans)glycosidases"/>
    <property type="match status" value="1"/>
</dbReference>
<evidence type="ECO:0000256" key="1">
    <source>
        <dbReference type="ARBA" id="ARBA00007951"/>
    </source>
</evidence>
<dbReference type="InterPro" id="IPR008979">
    <property type="entry name" value="Galactose-bd-like_sf"/>
</dbReference>
<feature type="domain" description="Glycoside hydrolase family 29 N-terminal" evidence="6">
    <location>
        <begin position="66"/>
        <end position="368"/>
    </location>
</feature>
<dbReference type="OrthoDB" id="1389336at2"/>
<dbReference type="PANTHER" id="PTHR10030:SF37">
    <property type="entry name" value="ALPHA-L-FUCOSIDASE-RELATED"/>
    <property type="match status" value="1"/>
</dbReference>
<proteinExistence type="inferred from homology"/>
<dbReference type="EMBL" id="JRNU01000002">
    <property type="protein sequence ID" value="KGF53149.1"/>
    <property type="molecule type" value="Genomic_DNA"/>
</dbReference>
<dbReference type="RefSeq" id="WP_036853945.1">
    <property type="nucleotide sequence ID" value="NZ_JRNU01000002.1"/>
</dbReference>
<evidence type="ECO:0000256" key="3">
    <source>
        <dbReference type="ARBA" id="ARBA00022729"/>
    </source>
</evidence>
<evidence type="ECO:0000313" key="8">
    <source>
        <dbReference type="Proteomes" id="UP000029614"/>
    </source>
</evidence>
<dbReference type="InterPro" id="IPR000933">
    <property type="entry name" value="Glyco_hydro_29"/>
</dbReference>
<dbReference type="SMART" id="SM00812">
    <property type="entry name" value="Alpha_L_fucos"/>
    <property type="match status" value="1"/>
</dbReference>
<protein>
    <recommendedName>
        <fullName evidence="2">alpha-L-fucosidase</fullName>
        <ecNumber evidence="2">3.2.1.51</ecNumber>
    </recommendedName>
</protein>
<dbReference type="Proteomes" id="UP000029614">
    <property type="component" value="Unassembled WGS sequence"/>
</dbReference>
<evidence type="ECO:0000256" key="5">
    <source>
        <dbReference type="ARBA" id="ARBA00023295"/>
    </source>
</evidence>
<evidence type="ECO:0000256" key="2">
    <source>
        <dbReference type="ARBA" id="ARBA00012662"/>
    </source>
</evidence>
<dbReference type="GO" id="GO:0006004">
    <property type="term" value="P:fucose metabolic process"/>
    <property type="evidence" value="ECO:0007669"/>
    <property type="project" value="TreeGrafter"/>
</dbReference>